<protein>
    <submittedName>
        <fullName evidence="2">Uncharacterized protein</fullName>
    </submittedName>
</protein>
<sequence length="63" mass="7282">MQKNHSTNVILLLITKKDYFSGGIKKYFYLTKLALLKLFGVILWLGISKLAVSVKKQKIQKRN</sequence>
<proteinExistence type="predicted"/>
<feature type="transmembrane region" description="Helical" evidence="1">
    <location>
        <begin position="27"/>
        <end position="52"/>
    </location>
</feature>
<keyword evidence="1" id="KW-1133">Transmembrane helix</keyword>
<reference evidence="2 3" key="1">
    <citation type="submission" date="2020-06" db="EMBL/GenBank/DDBJ databases">
        <authorList>
            <person name="Criscuolo A."/>
        </authorList>
    </citation>
    <scope>NUCLEOTIDE SEQUENCE [LARGE SCALE GENOMIC DNA]</scope>
    <source>
        <strain evidence="3">CIP 110025</strain>
    </source>
</reference>
<organism evidence="2 3">
    <name type="scientific">Flavobacterium chungangense</name>
    <dbReference type="NCBI Taxonomy" id="554283"/>
    <lineage>
        <taxon>Bacteria</taxon>
        <taxon>Pseudomonadati</taxon>
        <taxon>Bacteroidota</taxon>
        <taxon>Flavobacteriia</taxon>
        <taxon>Flavobacteriales</taxon>
        <taxon>Flavobacteriaceae</taxon>
        <taxon>Flavobacterium</taxon>
    </lineage>
</organism>
<keyword evidence="1" id="KW-0472">Membrane</keyword>
<evidence type="ECO:0000256" key="1">
    <source>
        <dbReference type="SAM" id="Phobius"/>
    </source>
</evidence>
<keyword evidence="1" id="KW-0812">Transmembrane</keyword>
<gene>
    <name evidence="2" type="ORF">FLACHUCJ7_03630</name>
</gene>
<dbReference type="AlphaFoldDB" id="A0A6V6Z8H9"/>
<evidence type="ECO:0000313" key="2">
    <source>
        <dbReference type="EMBL" id="CAD0008088.1"/>
    </source>
</evidence>
<comment type="caution">
    <text evidence="2">The sequence shown here is derived from an EMBL/GenBank/DDBJ whole genome shotgun (WGS) entry which is preliminary data.</text>
</comment>
<name>A0A6V6Z8H9_9FLAO</name>
<evidence type="ECO:0000313" key="3">
    <source>
        <dbReference type="Proteomes" id="UP000556700"/>
    </source>
</evidence>
<dbReference type="EMBL" id="CAIJDO010000213">
    <property type="protein sequence ID" value="CAD0008088.1"/>
    <property type="molecule type" value="Genomic_DNA"/>
</dbReference>
<keyword evidence="3" id="KW-1185">Reference proteome</keyword>
<dbReference type="Proteomes" id="UP000556700">
    <property type="component" value="Unassembled WGS sequence"/>
</dbReference>
<accession>A0A6V6Z8H9</accession>